<reference evidence="2" key="1">
    <citation type="submission" date="2014-09" db="EMBL/GenBank/DDBJ databases">
        <authorList>
            <person name="Magalhaes I.L.F."/>
            <person name="Oliveira U."/>
            <person name="Santos F.R."/>
            <person name="Vidigal T.H.D.A."/>
            <person name="Brescovit A.D."/>
            <person name="Santos A.J."/>
        </authorList>
    </citation>
    <scope>NUCLEOTIDE SEQUENCE</scope>
    <source>
        <tissue evidence="2">Shoot tissue taken approximately 20 cm above the soil surface</tissue>
    </source>
</reference>
<feature type="compositionally biased region" description="Polar residues" evidence="1">
    <location>
        <begin position="39"/>
        <end position="54"/>
    </location>
</feature>
<proteinExistence type="predicted"/>
<reference evidence="2" key="2">
    <citation type="journal article" date="2015" name="Data Brief">
        <title>Shoot transcriptome of the giant reed, Arundo donax.</title>
        <authorList>
            <person name="Barrero R.A."/>
            <person name="Guerrero F.D."/>
            <person name="Moolhuijzen P."/>
            <person name="Goolsby J.A."/>
            <person name="Tidwell J."/>
            <person name="Bellgard S.E."/>
            <person name="Bellgard M.I."/>
        </authorList>
    </citation>
    <scope>NUCLEOTIDE SEQUENCE</scope>
    <source>
        <tissue evidence="2">Shoot tissue taken approximately 20 cm above the soil surface</tissue>
    </source>
</reference>
<evidence type="ECO:0000256" key="1">
    <source>
        <dbReference type="SAM" id="MobiDB-lite"/>
    </source>
</evidence>
<dbReference type="EMBL" id="GBRH01192092">
    <property type="protein sequence ID" value="JAE05804.1"/>
    <property type="molecule type" value="Transcribed_RNA"/>
</dbReference>
<feature type="region of interest" description="Disordered" evidence="1">
    <location>
        <begin position="35"/>
        <end position="84"/>
    </location>
</feature>
<name>A0A0A9F3L2_ARUDO</name>
<dbReference type="AlphaFoldDB" id="A0A0A9F3L2"/>
<feature type="region of interest" description="Disordered" evidence="1">
    <location>
        <begin position="115"/>
        <end position="139"/>
    </location>
</feature>
<protein>
    <submittedName>
        <fullName evidence="2">Uncharacterized protein</fullName>
    </submittedName>
</protein>
<sequence>MPRPSHFLHRHTHSGKMNRLSVASVARSNAEAKAFSGSPLASVSGSLPNASPQMLSKVRRSSRSWRSTCVPSAAASPRMGSSRLWMDRDTQRDMAVRSVRVVNSSAAVLRCATHVSPSELKMPSPSRSRNTPCQKGPLG</sequence>
<evidence type="ECO:0000313" key="2">
    <source>
        <dbReference type="EMBL" id="JAE05804.1"/>
    </source>
</evidence>
<accession>A0A0A9F3L2</accession>
<organism evidence="2">
    <name type="scientific">Arundo donax</name>
    <name type="common">Giant reed</name>
    <name type="synonym">Donax arundinaceus</name>
    <dbReference type="NCBI Taxonomy" id="35708"/>
    <lineage>
        <taxon>Eukaryota</taxon>
        <taxon>Viridiplantae</taxon>
        <taxon>Streptophyta</taxon>
        <taxon>Embryophyta</taxon>
        <taxon>Tracheophyta</taxon>
        <taxon>Spermatophyta</taxon>
        <taxon>Magnoliopsida</taxon>
        <taxon>Liliopsida</taxon>
        <taxon>Poales</taxon>
        <taxon>Poaceae</taxon>
        <taxon>PACMAD clade</taxon>
        <taxon>Arundinoideae</taxon>
        <taxon>Arundineae</taxon>
        <taxon>Arundo</taxon>
    </lineage>
</organism>